<evidence type="ECO:0000313" key="9">
    <source>
        <dbReference type="EMBL" id="BBD80596.1"/>
    </source>
</evidence>
<dbReference type="InterPro" id="IPR036188">
    <property type="entry name" value="FAD/NAD-bd_sf"/>
</dbReference>
<evidence type="ECO:0000313" key="10">
    <source>
        <dbReference type="Proteomes" id="UP000270530"/>
    </source>
</evidence>
<dbReference type="InterPro" id="IPR002938">
    <property type="entry name" value="FAD-bd"/>
</dbReference>
<comment type="cofactor">
    <cofactor evidence="1">
        <name>FAD</name>
        <dbReference type="ChEBI" id="CHEBI:57692"/>
    </cofactor>
</comment>
<proteinExistence type="inferred from homology"/>
<dbReference type="Proteomes" id="UP000270530">
    <property type="component" value="Chromosome"/>
</dbReference>
<dbReference type="AlphaFoldDB" id="A0A2Z6E623"/>
<dbReference type="OrthoDB" id="9769565at2"/>
<dbReference type="PANTHER" id="PTHR43876:SF25">
    <property type="entry name" value="MONOOXYGENASE NMA2164"/>
    <property type="match status" value="1"/>
</dbReference>
<dbReference type="UniPathway" id="UPA00232"/>
<evidence type="ECO:0000256" key="1">
    <source>
        <dbReference type="ARBA" id="ARBA00001974"/>
    </source>
</evidence>
<dbReference type="GO" id="GO:0006744">
    <property type="term" value="P:ubiquinone biosynthetic process"/>
    <property type="evidence" value="ECO:0007669"/>
    <property type="project" value="UniProtKB-UniPathway"/>
</dbReference>
<evidence type="ECO:0000256" key="7">
    <source>
        <dbReference type="ARBA" id="ARBA00023033"/>
    </source>
</evidence>
<feature type="domain" description="FAD-binding" evidence="8">
    <location>
        <begin position="6"/>
        <end position="319"/>
    </location>
</feature>
<evidence type="ECO:0000256" key="5">
    <source>
        <dbReference type="ARBA" id="ARBA00022827"/>
    </source>
</evidence>
<evidence type="ECO:0000256" key="6">
    <source>
        <dbReference type="ARBA" id="ARBA00023002"/>
    </source>
</evidence>
<dbReference type="KEGG" id="rbd:ALSL_1952"/>
<organism evidence="9 10">
    <name type="scientific">Aerosticca soli</name>
    <dbReference type="NCBI Taxonomy" id="2010829"/>
    <lineage>
        <taxon>Bacteria</taxon>
        <taxon>Pseudomonadati</taxon>
        <taxon>Pseudomonadota</taxon>
        <taxon>Gammaproteobacteria</taxon>
        <taxon>Lysobacterales</taxon>
        <taxon>Rhodanobacteraceae</taxon>
        <taxon>Aerosticca</taxon>
    </lineage>
</organism>
<dbReference type="SUPFAM" id="SSF51905">
    <property type="entry name" value="FAD/NAD(P)-binding domain"/>
    <property type="match status" value="1"/>
</dbReference>
<dbReference type="InterPro" id="IPR051205">
    <property type="entry name" value="UbiH/COQ6_monooxygenase"/>
</dbReference>
<dbReference type="GO" id="GO:0016705">
    <property type="term" value="F:oxidoreductase activity, acting on paired donors, with incorporation or reduction of molecular oxygen"/>
    <property type="evidence" value="ECO:0007669"/>
    <property type="project" value="InterPro"/>
</dbReference>
<dbReference type="GO" id="GO:0071949">
    <property type="term" value="F:FAD binding"/>
    <property type="evidence" value="ECO:0007669"/>
    <property type="project" value="InterPro"/>
</dbReference>
<dbReference type="PRINTS" id="PR00420">
    <property type="entry name" value="RNGMNOXGNASE"/>
</dbReference>
<reference evidence="10" key="1">
    <citation type="submission" date="2018-04" db="EMBL/GenBank/DDBJ databases">
        <authorList>
            <person name="Watanabe M."/>
            <person name="Kojima H."/>
        </authorList>
    </citation>
    <scope>NUCLEOTIDE SEQUENCE [LARGE SCALE GENOMIC DNA]</scope>
    <source>
        <strain evidence="10">Dysh456</strain>
    </source>
</reference>
<dbReference type="NCBIfam" id="TIGR01988">
    <property type="entry name" value="Ubi-OHases"/>
    <property type="match status" value="1"/>
</dbReference>
<accession>A0A2Z6E623</accession>
<dbReference type="PANTHER" id="PTHR43876">
    <property type="entry name" value="UBIQUINONE BIOSYNTHESIS MONOOXYGENASE COQ6, MITOCHONDRIAL"/>
    <property type="match status" value="1"/>
</dbReference>
<dbReference type="InterPro" id="IPR010971">
    <property type="entry name" value="UbiH/COQ6"/>
</dbReference>
<dbReference type="NCBIfam" id="NF006593">
    <property type="entry name" value="PRK09126.1"/>
    <property type="match status" value="1"/>
</dbReference>
<keyword evidence="6" id="KW-0560">Oxidoreductase</keyword>
<dbReference type="Pfam" id="PF01494">
    <property type="entry name" value="FAD_binding_3"/>
    <property type="match status" value="1"/>
</dbReference>
<keyword evidence="5" id="KW-0274">FAD</keyword>
<keyword evidence="7" id="KW-0503">Monooxygenase</keyword>
<comment type="pathway">
    <text evidence="2">Cofactor biosynthesis; ubiquinone biosynthesis.</text>
</comment>
<reference evidence="10" key="2">
    <citation type="submission" date="2018-06" db="EMBL/GenBank/DDBJ databases">
        <title>Genome sequence of Rhodanobacteraceae bacterium strain Dysh456.</title>
        <authorList>
            <person name="Fukui M."/>
        </authorList>
    </citation>
    <scope>NUCLEOTIDE SEQUENCE [LARGE SCALE GENOMIC DNA]</scope>
    <source>
        <strain evidence="10">Dysh456</strain>
    </source>
</reference>
<dbReference type="EMBL" id="AP018560">
    <property type="protein sequence ID" value="BBD80596.1"/>
    <property type="molecule type" value="Genomic_DNA"/>
</dbReference>
<comment type="similarity">
    <text evidence="3">Belongs to the UbiH/COQ6 family.</text>
</comment>
<evidence type="ECO:0000256" key="3">
    <source>
        <dbReference type="ARBA" id="ARBA00005349"/>
    </source>
</evidence>
<dbReference type="GO" id="GO:0004497">
    <property type="term" value="F:monooxygenase activity"/>
    <property type="evidence" value="ECO:0007669"/>
    <property type="project" value="UniProtKB-KW"/>
</dbReference>
<sequence>MHAYSDIVVVGAGPAGLCFSQAMDGSGLSVSLIERQPAAVLAAPPDDGREIALTHRSRSLLTSLGVWRHLRTDEIGVLRDARVLDDATRTQLWFRHQDGGRAELGWLVGNHALRRAAYLEASSGAQVRLHTGIEASGLRRVDGHVELDLGDGSRLRTRLLIAADSRFSALRRAAGIAADLHDYGKTMLVLRMRHEVPHEGVAWEWFARGQTLALLPLAEPHTSSVVVTLAPAAMQALLALDDAALEAELAARFRHRLGTMRVAGPRCTYPLVGVYARAFVADQFALLGDAAVGMHPVTAHGFNFGLLGAATLARELRAAHAAGQPFWAREPLCRYQRAHRLATWPLYRATQALATLFTDDRAPARLLRRMSLDLGARLTPFRRWVAAGLTDEAPSPAPWCQIAAALRPSRPTHSPG</sequence>
<evidence type="ECO:0000256" key="2">
    <source>
        <dbReference type="ARBA" id="ARBA00004749"/>
    </source>
</evidence>
<dbReference type="Gene3D" id="3.50.50.60">
    <property type="entry name" value="FAD/NAD(P)-binding domain"/>
    <property type="match status" value="2"/>
</dbReference>
<evidence type="ECO:0000259" key="8">
    <source>
        <dbReference type="Pfam" id="PF01494"/>
    </source>
</evidence>
<keyword evidence="10" id="KW-1185">Reference proteome</keyword>
<dbReference type="RefSeq" id="WP_126538707.1">
    <property type="nucleotide sequence ID" value="NZ_AP018560.1"/>
</dbReference>
<keyword evidence="4" id="KW-0285">Flavoprotein</keyword>
<protein>
    <submittedName>
        <fullName evidence="9">2-octaprenyl-3-methyl-6-methoxy-1,4-benzoquinol hydroxylase</fullName>
    </submittedName>
</protein>
<evidence type="ECO:0000256" key="4">
    <source>
        <dbReference type="ARBA" id="ARBA00022630"/>
    </source>
</evidence>
<name>A0A2Z6E623_9GAMM</name>
<gene>
    <name evidence="9" type="ORF">ALSL_1952</name>
</gene>